<dbReference type="EMBL" id="BLLI01000115">
    <property type="protein sequence ID" value="GFH43515.1"/>
    <property type="molecule type" value="Genomic_DNA"/>
</dbReference>
<gene>
    <name evidence="1" type="ORF">Hs30E_20440</name>
</gene>
<dbReference type="AlphaFoldDB" id="A0A6A0BFN1"/>
<comment type="caution">
    <text evidence="1">The sequence shown here is derived from an EMBL/GenBank/DDBJ whole genome shotgun (WGS) entry which is preliminary data.</text>
</comment>
<dbReference type="RefSeq" id="WP_172209934.1">
    <property type="nucleotide sequence ID" value="NZ_BLLI01000115.1"/>
</dbReference>
<sequence length="111" mass="13339">MSNEILENQKLELEEEIKKLGYGSLRYSLLKIPAQNRNEWQRRIDYENGKYFVYLLADRESLMGSKKEFNNFEEAKKEFLARLEGTVELNRMYIQAKMPVEYSSPLWDNYN</sequence>
<keyword evidence="2" id="KW-1185">Reference proteome</keyword>
<dbReference type="Pfam" id="PF15597">
    <property type="entry name" value="Imm59"/>
    <property type="match status" value="1"/>
</dbReference>
<name>A0A6A0BFN1_9LACT</name>
<organism evidence="1 2">
    <name type="scientific">Pseudolactococcus hodotermopsidis</name>
    <dbReference type="NCBI Taxonomy" id="2709157"/>
    <lineage>
        <taxon>Bacteria</taxon>
        <taxon>Bacillati</taxon>
        <taxon>Bacillota</taxon>
        <taxon>Bacilli</taxon>
        <taxon>Lactobacillales</taxon>
        <taxon>Streptococcaceae</taxon>
        <taxon>Pseudolactococcus</taxon>
    </lineage>
</organism>
<dbReference type="InterPro" id="IPR028954">
    <property type="entry name" value="Imm59"/>
</dbReference>
<dbReference type="Proteomes" id="UP000480303">
    <property type="component" value="Unassembled WGS sequence"/>
</dbReference>
<proteinExistence type="predicted"/>
<accession>A0A6A0BFN1</accession>
<reference evidence="1 2" key="1">
    <citation type="submission" date="2020-02" db="EMBL/GenBank/DDBJ databases">
        <title>Draft genome sequence of Lactococcus sp. Hs30E4-3.</title>
        <authorList>
            <person name="Noda S."/>
            <person name="Yuki M."/>
            <person name="Ohkuma M."/>
        </authorList>
    </citation>
    <scope>NUCLEOTIDE SEQUENCE [LARGE SCALE GENOMIC DNA]</scope>
    <source>
        <strain evidence="1 2">Hs30E4-3</strain>
    </source>
</reference>
<evidence type="ECO:0000313" key="1">
    <source>
        <dbReference type="EMBL" id="GFH43515.1"/>
    </source>
</evidence>
<evidence type="ECO:0000313" key="2">
    <source>
        <dbReference type="Proteomes" id="UP000480303"/>
    </source>
</evidence>
<protein>
    <submittedName>
        <fullName evidence="1">Uncharacterized protein</fullName>
    </submittedName>
</protein>